<organism evidence="1 2">
    <name type="scientific">Vibrio chagasii</name>
    <dbReference type="NCBI Taxonomy" id="170679"/>
    <lineage>
        <taxon>Bacteria</taxon>
        <taxon>Pseudomonadati</taxon>
        <taxon>Pseudomonadota</taxon>
        <taxon>Gammaproteobacteria</taxon>
        <taxon>Vibrionales</taxon>
        <taxon>Vibrionaceae</taxon>
        <taxon>Vibrio</taxon>
    </lineage>
</organism>
<dbReference type="Proteomes" id="UP000423756">
    <property type="component" value="Unassembled WGS sequence"/>
</dbReference>
<dbReference type="SUPFAM" id="SSF48452">
    <property type="entry name" value="TPR-like"/>
    <property type="match status" value="1"/>
</dbReference>
<evidence type="ECO:0000313" key="1">
    <source>
        <dbReference type="EMBL" id="KAB0470290.1"/>
    </source>
</evidence>
<dbReference type="GeneID" id="77343900"/>
<dbReference type="EMBL" id="VZPX01000069">
    <property type="protein sequence ID" value="KAB0470290.1"/>
    <property type="molecule type" value="Genomic_DNA"/>
</dbReference>
<proteinExistence type="predicted"/>
<name>A0A7V7NQF1_9VIBR</name>
<dbReference type="InterPro" id="IPR011990">
    <property type="entry name" value="TPR-like_helical_dom_sf"/>
</dbReference>
<comment type="caution">
    <text evidence="1">The sequence shown here is derived from an EMBL/GenBank/DDBJ whole genome shotgun (WGS) entry which is preliminary data.</text>
</comment>
<evidence type="ECO:0000313" key="2">
    <source>
        <dbReference type="Proteomes" id="UP000423756"/>
    </source>
</evidence>
<dbReference type="Gene3D" id="1.25.40.10">
    <property type="entry name" value="Tetratricopeptide repeat domain"/>
    <property type="match status" value="1"/>
</dbReference>
<accession>A0A7V7NQF1</accession>
<reference evidence="1 2" key="1">
    <citation type="submission" date="2019-09" db="EMBL/GenBank/DDBJ databases">
        <title>Draft genome sequences of 48 bacterial type strains from the CCUG.</title>
        <authorList>
            <person name="Tunovic T."/>
            <person name="Pineiro-Iglesias B."/>
            <person name="Unosson C."/>
            <person name="Inganas E."/>
            <person name="Ohlen M."/>
            <person name="Cardew S."/>
            <person name="Jensie-Markopoulos S."/>
            <person name="Salva-Serra F."/>
            <person name="Jaen-Luchoro D."/>
            <person name="Karlsson R."/>
            <person name="Svensson-Stadler L."/>
            <person name="Chun J."/>
            <person name="Moore E."/>
        </authorList>
    </citation>
    <scope>NUCLEOTIDE SEQUENCE [LARGE SCALE GENOMIC DNA]</scope>
    <source>
        <strain evidence="1 2">CCUG 48643</strain>
    </source>
</reference>
<protein>
    <submittedName>
        <fullName evidence="1">Uncharacterized protein</fullName>
    </submittedName>
</protein>
<dbReference type="AlphaFoldDB" id="A0A7V7NQF1"/>
<sequence>MILENLNDEEILVLLNYYVNQNELTKALDICEVRKYELSSISFIHAAILCQIGLYDRAIALYLIVLEADPNNELCKFQLGVAQFFSSLHNNESAFETWSGLDDFLDFSEAFKALAQREFSEAERRLENFIINNKKYPELNADAESLLVKIRKNVDEAVVDSEEMTEHRVNNEVESLLSIYKQ</sequence>
<gene>
    <name evidence="1" type="ORF">F7Q91_22625</name>
</gene>
<dbReference type="RefSeq" id="WP_137407179.1">
    <property type="nucleotide sequence ID" value="NZ_AP025466.1"/>
</dbReference>